<dbReference type="PRINTS" id="PR00834">
    <property type="entry name" value="PROTEASES2C"/>
</dbReference>
<dbReference type="GO" id="GO:0006508">
    <property type="term" value="P:proteolysis"/>
    <property type="evidence" value="ECO:0007669"/>
    <property type="project" value="InterPro"/>
</dbReference>
<evidence type="ECO:0000313" key="1">
    <source>
        <dbReference type="EMBL" id="KKN79145.1"/>
    </source>
</evidence>
<dbReference type="AlphaFoldDB" id="A0A0F9TCX8"/>
<accession>A0A0F9TCX8</accession>
<dbReference type="Gene3D" id="2.40.10.120">
    <property type="match status" value="1"/>
</dbReference>
<reference evidence="1" key="1">
    <citation type="journal article" date="2015" name="Nature">
        <title>Complex archaea that bridge the gap between prokaryotes and eukaryotes.</title>
        <authorList>
            <person name="Spang A."/>
            <person name="Saw J.H."/>
            <person name="Jorgensen S.L."/>
            <person name="Zaremba-Niedzwiedzka K."/>
            <person name="Martijn J."/>
            <person name="Lind A.E."/>
            <person name="van Eijk R."/>
            <person name="Schleper C."/>
            <person name="Guy L."/>
            <person name="Ettema T.J."/>
        </authorList>
    </citation>
    <scope>NUCLEOTIDE SEQUENCE</scope>
</reference>
<dbReference type="SUPFAM" id="SSF50494">
    <property type="entry name" value="Trypsin-like serine proteases"/>
    <property type="match status" value="1"/>
</dbReference>
<dbReference type="PANTHER" id="PTHR43019:SF23">
    <property type="entry name" value="PROTEASE DO-LIKE 5, CHLOROPLASTIC"/>
    <property type="match status" value="1"/>
</dbReference>
<gene>
    <name evidence="1" type="ORF">LCGC14_0343330</name>
</gene>
<name>A0A0F9TCX8_9ZZZZ</name>
<dbReference type="InterPro" id="IPR009003">
    <property type="entry name" value="Peptidase_S1_PA"/>
</dbReference>
<evidence type="ECO:0008006" key="2">
    <source>
        <dbReference type="Google" id="ProtNLM"/>
    </source>
</evidence>
<comment type="caution">
    <text evidence="1">The sequence shown here is derived from an EMBL/GenBank/DDBJ whole genome shotgun (WGS) entry which is preliminary data.</text>
</comment>
<dbReference type="GO" id="GO:0004252">
    <property type="term" value="F:serine-type endopeptidase activity"/>
    <property type="evidence" value="ECO:0007669"/>
    <property type="project" value="InterPro"/>
</dbReference>
<sequence length="214" mass="23247">MKEVLGHVAAWMCVLLVIFSAPFVISEFAPSTRSIQECVESTVTVHIGEFGHGSGVYISPNCILTAGHVADNDESLSVELNDGTILEVKQVLLDSDDDLCFLYTEESSDMWIPMGSIEDVSVGDEVYLIGTPLTKKLRLSVTKGVLSHNDRFEFEYWKDVFQVDAYAALGNSGGPLIFKGKLVGICVGLVGSRAGSGLILCEPVDDIDPWLRSK</sequence>
<dbReference type="EMBL" id="LAZR01000252">
    <property type="protein sequence ID" value="KKN79145.1"/>
    <property type="molecule type" value="Genomic_DNA"/>
</dbReference>
<dbReference type="Pfam" id="PF13365">
    <property type="entry name" value="Trypsin_2"/>
    <property type="match status" value="1"/>
</dbReference>
<dbReference type="InterPro" id="IPR001940">
    <property type="entry name" value="Peptidase_S1C"/>
</dbReference>
<organism evidence="1">
    <name type="scientific">marine sediment metagenome</name>
    <dbReference type="NCBI Taxonomy" id="412755"/>
    <lineage>
        <taxon>unclassified sequences</taxon>
        <taxon>metagenomes</taxon>
        <taxon>ecological metagenomes</taxon>
    </lineage>
</organism>
<proteinExistence type="predicted"/>
<protein>
    <recommendedName>
        <fullName evidence="2">Serine protease</fullName>
    </recommendedName>
</protein>
<dbReference type="PANTHER" id="PTHR43019">
    <property type="entry name" value="SERINE ENDOPROTEASE DEGS"/>
    <property type="match status" value="1"/>
</dbReference>